<dbReference type="EMBL" id="JAUDUY010000001">
    <property type="protein sequence ID" value="MDM9630122.1"/>
    <property type="molecule type" value="Genomic_DNA"/>
</dbReference>
<dbReference type="Pfam" id="PF13557">
    <property type="entry name" value="Phenol_MetA_deg"/>
    <property type="match status" value="1"/>
</dbReference>
<evidence type="ECO:0000313" key="3">
    <source>
        <dbReference type="Proteomes" id="UP001174839"/>
    </source>
</evidence>
<feature type="chain" id="PRO_5047256706" evidence="1">
    <location>
        <begin position="25"/>
        <end position="332"/>
    </location>
</feature>
<reference evidence="2" key="1">
    <citation type="submission" date="2023-06" db="EMBL/GenBank/DDBJ databases">
        <title>Robiginitalea aurantiacus sp. nov. and Algoriphagus sediminis sp. nov., isolated from coastal sediment.</title>
        <authorList>
            <person name="Zhou Z.Y."/>
            <person name="An J."/>
            <person name="Jia Y.W."/>
            <person name="Du Z.J."/>
        </authorList>
    </citation>
    <scope>NUCLEOTIDE SEQUENCE</scope>
    <source>
        <strain evidence="2">M39</strain>
    </source>
</reference>
<dbReference type="Proteomes" id="UP001174839">
    <property type="component" value="Unassembled WGS sequence"/>
</dbReference>
<organism evidence="2 3">
    <name type="scientific">Robiginitalea aurantiaca</name>
    <dbReference type="NCBI Taxonomy" id="3056915"/>
    <lineage>
        <taxon>Bacteria</taxon>
        <taxon>Pseudomonadati</taxon>
        <taxon>Bacteroidota</taxon>
        <taxon>Flavobacteriia</taxon>
        <taxon>Flavobacteriales</taxon>
        <taxon>Flavobacteriaceae</taxon>
        <taxon>Robiginitalea</taxon>
    </lineage>
</organism>
<accession>A0ABT7WB34</accession>
<proteinExistence type="predicted"/>
<keyword evidence="3" id="KW-1185">Reference proteome</keyword>
<evidence type="ECO:0000313" key="2">
    <source>
        <dbReference type="EMBL" id="MDM9630122.1"/>
    </source>
</evidence>
<comment type="caution">
    <text evidence="2">The sequence shown here is derived from an EMBL/GenBank/DDBJ whole genome shotgun (WGS) entry which is preliminary data.</text>
</comment>
<dbReference type="RefSeq" id="WP_289723485.1">
    <property type="nucleotide sequence ID" value="NZ_JAUDUY010000001.1"/>
</dbReference>
<gene>
    <name evidence="2" type="ORF">QU605_01475</name>
</gene>
<name>A0ABT7WB34_9FLAO</name>
<keyword evidence="1" id="KW-0732">Signal</keyword>
<evidence type="ECO:0000256" key="1">
    <source>
        <dbReference type="SAM" id="SignalP"/>
    </source>
</evidence>
<dbReference type="InterPro" id="IPR025737">
    <property type="entry name" value="FApF"/>
</dbReference>
<protein>
    <submittedName>
        <fullName evidence="2">Transporter</fullName>
    </submittedName>
</protein>
<sequence>MRTRIKEFTLLLLACYAAQVSAQAEPPTTWLMPPKDLWAFSYQYLDLESNITPSSDVVLANGVIEAYVNAIPIVRSFAIGNNIAQVFVVPTFGNLTASVNISDIPGFGDLEIEPNEFEIIDKTGMMDSQVNFRMGLHNAPALNIIEFSQWERKFQVYGFLGVTVPTGEYTSGRRINLGANRWAFRIGAPMVVPLNQNKKKPADLEIHPNLTFFTNNNDPFVGETKTQKALFKLNATVTKSFTPKFYAALGAGYQYGGITKIDDLPKGLRIEQFGAGVTGGYTIASIIKVQASLAQIFFNKRNGLMARFQTTVILPSKSDRERIKQASSASVN</sequence>
<feature type="signal peptide" evidence="1">
    <location>
        <begin position="1"/>
        <end position="24"/>
    </location>
</feature>